<keyword evidence="3" id="KW-0328">Glycosyltransferase</keyword>
<dbReference type="CDD" id="cd02522">
    <property type="entry name" value="GT_2_like_a"/>
    <property type="match status" value="1"/>
</dbReference>
<evidence type="ECO:0000313" key="7">
    <source>
        <dbReference type="EMBL" id="SDX73533.1"/>
    </source>
</evidence>
<name>A0A1H3E478_9RHOB</name>
<dbReference type="InterPro" id="IPR026461">
    <property type="entry name" value="Trfase_2_rSAM/seldom_assoc"/>
</dbReference>
<accession>A0A1H3E478</accession>
<dbReference type="InterPro" id="IPR001173">
    <property type="entry name" value="Glyco_trans_2-like"/>
</dbReference>
<evidence type="ECO:0000259" key="6">
    <source>
        <dbReference type="Pfam" id="PF00535"/>
    </source>
</evidence>
<dbReference type="SUPFAM" id="SSF53448">
    <property type="entry name" value="Nucleotide-diphospho-sugar transferases"/>
    <property type="match status" value="1"/>
</dbReference>
<dbReference type="PANTHER" id="PTHR43646:SF2">
    <property type="entry name" value="GLYCOSYLTRANSFERASE 2-LIKE DOMAIN-CONTAINING PROTEIN"/>
    <property type="match status" value="1"/>
</dbReference>
<dbReference type="RefSeq" id="WP_092684434.1">
    <property type="nucleotide sequence ID" value="NZ_FNMZ01000009.1"/>
</dbReference>
<dbReference type="EMBL" id="FNMZ01000009">
    <property type="protein sequence ID" value="SDX73533.1"/>
    <property type="molecule type" value="Genomic_DNA"/>
</dbReference>
<dbReference type="Gene3D" id="3.90.550.10">
    <property type="entry name" value="Spore Coat Polysaccharide Biosynthesis Protein SpsA, Chain A"/>
    <property type="match status" value="1"/>
</dbReference>
<dbReference type="GO" id="GO:0016757">
    <property type="term" value="F:glycosyltransferase activity"/>
    <property type="evidence" value="ECO:0007669"/>
    <property type="project" value="UniProtKB-KW"/>
</dbReference>
<keyword evidence="4" id="KW-0808">Transferase</keyword>
<evidence type="ECO:0000256" key="1">
    <source>
        <dbReference type="ARBA" id="ARBA00004236"/>
    </source>
</evidence>
<evidence type="ECO:0000256" key="3">
    <source>
        <dbReference type="ARBA" id="ARBA00022676"/>
    </source>
</evidence>
<evidence type="ECO:0000256" key="4">
    <source>
        <dbReference type="ARBA" id="ARBA00022679"/>
    </source>
</evidence>
<dbReference type="Pfam" id="PF00535">
    <property type="entry name" value="Glycos_transf_2"/>
    <property type="match status" value="1"/>
</dbReference>
<gene>
    <name evidence="7" type="ORF">SAMN05444336_10965</name>
</gene>
<dbReference type="GO" id="GO:0005886">
    <property type="term" value="C:plasma membrane"/>
    <property type="evidence" value="ECO:0007669"/>
    <property type="project" value="UniProtKB-SubCell"/>
</dbReference>
<dbReference type="OrthoDB" id="5291101at2"/>
<evidence type="ECO:0000256" key="2">
    <source>
        <dbReference type="ARBA" id="ARBA00022475"/>
    </source>
</evidence>
<sequence length="226" mass="24625">MTAPLSIVIPTLNASGEIGPCLGALAEALTEGLIREVILTDGGSSDGIELVADAAGAELVSGPAGRGGQLARGAEAAQGEWLLFLHADTILSRGWSEAVRRHMRETPEAAGWFRLQFDASGAAPALVAAWANFRARRFGLPYGDQGLLVSRRVYRRAGGFDAIPLMEDVALVRRMPALRELDANAVTSARRYREQGWLRRGWRNLSTCALWRLGMSPERLARRYER</sequence>
<keyword evidence="8" id="KW-1185">Reference proteome</keyword>
<dbReference type="STRING" id="356660.SAMN05444336_10965"/>
<dbReference type="NCBIfam" id="TIGR04283">
    <property type="entry name" value="glyco_like_mftF"/>
    <property type="match status" value="1"/>
</dbReference>
<dbReference type="InterPro" id="IPR029044">
    <property type="entry name" value="Nucleotide-diphossugar_trans"/>
</dbReference>
<keyword evidence="5" id="KW-0472">Membrane</keyword>
<evidence type="ECO:0000313" key="8">
    <source>
        <dbReference type="Proteomes" id="UP000199118"/>
    </source>
</evidence>
<protein>
    <recommendedName>
        <fullName evidence="6">Glycosyltransferase 2-like domain-containing protein</fullName>
    </recommendedName>
</protein>
<proteinExistence type="predicted"/>
<reference evidence="7 8" key="1">
    <citation type="submission" date="2016-10" db="EMBL/GenBank/DDBJ databases">
        <authorList>
            <person name="de Groot N.N."/>
        </authorList>
    </citation>
    <scope>NUCLEOTIDE SEQUENCE [LARGE SCALE GENOMIC DNA]</scope>
    <source>
        <strain evidence="7 8">DSM 17890</strain>
    </source>
</reference>
<evidence type="ECO:0000256" key="5">
    <source>
        <dbReference type="ARBA" id="ARBA00023136"/>
    </source>
</evidence>
<dbReference type="AlphaFoldDB" id="A0A1H3E478"/>
<dbReference type="PANTHER" id="PTHR43646">
    <property type="entry name" value="GLYCOSYLTRANSFERASE"/>
    <property type="match status" value="1"/>
</dbReference>
<keyword evidence="2" id="KW-1003">Cell membrane</keyword>
<dbReference type="Proteomes" id="UP000199118">
    <property type="component" value="Unassembled WGS sequence"/>
</dbReference>
<organism evidence="7 8">
    <name type="scientific">Albimonas donghaensis</name>
    <dbReference type="NCBI Taxonomy" id="356660"/>
    <lineage>
        <taxon>Bacteria</taxon>
        <taxon>Pseudomonadati</taxon>
        <taxon>Pseudomonadota</taxon>
        <taxon>Alphaproteobacteria</taxon>
        <taxon>Rhodobacterales</taxon>
        <taxon>Paracoccaceae</taxon>
        <taxon>Albimonas</taxon>
    </lineage>
</organism>
<feature type="domain" description="Glycosyltransferase 2-like" evidence="6">
    <location>
        <begin position="6"/>
        <end position="122"/>
    </location>
</feature>
<comment type="subcellular location">
    <subcellularLocation>
        <location evidence="1">Cell membrane</location>
    </subcellularLocation>
</comment>